<comment type="caution">
    <text evidence="1">The sequence shown here is derived from an EMBL/GenBank/DDBJ whole genome shotgun (WGS) entry which is preliminary data.</text>
</comment>
<evidence type="ECO:0000313" key="1">
    <source>
        <dbReference type="EMBL" id="MCS7482169.1"/>
    </source>
</evidence>
<dbReference type="Proteomes" id="UP001141259">
    <property type="component" value="Unassembled WGS sequence"/>
</dbReference>
<keyword evidence="2" id="KW-1185">Reference proteome</keyword>
<reference evidence="1" key="1">
    <citation type="submission" date="2022-08" db="EMBL/GenBank/DDBJ databases">
        <authorList>
            <person name="Tistechok S."/>
            <person name="Samborskyy M."/>
            <person name="Roman I."/>
        </authorList>
    </citation>
    <scope>NUCLEOTIDE SEQUENCE</scope>
    <source>
        <strain evidence="1">DSM 103496</strain>
    </source>
</reference>
<evidence type="ECO:0000313" key="2">
    <source>
        <dbReference type="Proteomes" id="UP001141259"/>
    </source>
</evidence>
<gene>
    <name evidence="1" type="ORF">NZH93_35430</name>
</gene>
<protein>
    <submittedName>
        <fullName evidence="1">Uncharacterized protein</fullName>
    </submittedName>
</protein>
<dbReference type="AlphaFoldDB" id="A0A9X2VU50"/>
<sequence>MTSQPVWDDVLRGLLTVPSRRCVPARGTGRTLVGRERRVVPVAAPGRAV</sequence>
<accession>A0A9X2VU50</accession>
<proteinExistence type="predicted"/>
<organism evidence="1 2">
    <name type="scientific">Umezawaea endophytica</name>
    <dbReference type="NCBI Taxonomy" id="1654476"/>
    <lineage>
        <taxon>Bacteria</taxon>
        <taxon>Bacillati</taxon>
        <taxon>Actinomycetota</taxon>
        <taxon>Actinomycetes</taxon>
        <taxon>Pseudonocardiales</taxon>
        <taxon>Pseudonocardiaceae</taxon>
        <taxon>Umezawaea</taxon>
    </lineage>
</organism>
<dbReference type="EMBL" id="JANYMP010000022">
    <property type="protein sequence ID" value="MCS7482169.1"/>
    <property type="molecule type" value="Genomic_DNA"/>
</dbReference>
<name>A0A9X2VU50_9PSEU</name>
<dbReference type="RefSeq" id="WP_259627649.1">
    <property type="nucleotide sequence ID" value="NZ_JANYMP010000022.1"/>
</dbReference>